<dbReference type="InterPro" id="IPR001296">
    <property type="entry name" value="Glyco_trans_1"/>
</dbReference>
<dbReference type="PANTHER" id="PTHR12526:SF627">
    <property type="entry name" value="D-RHAMNOSYLTRANSFERASE WBPZ"/>
    <property type="match status" value="1"/>
</dbReference>
<dbReference type="EMBL" id="FO082878">
    <property type="protein sequence ID" value="CCF78651.1"/>
    <property type="molecule type" value="Genomic_DNA"/>
</dbReference>
<protein>
    <submittedName>
        <fullName evidence="3">Putative Glycosyl transferase group 1</fullName>
    </submittedName>
</protein>
<accession>L8BAN2</accession>
<name>L8BAN2_RUBGE</name>
<feature type="domain" description="Glycosyl transferase family 1" evidence="1">
    <location>
        <begin position="190"/>
        <end position="350"/>
    </location>
</feature>
<keyword evidence="3" id="KW-0808">Transferase</keyword>
<dbReference type="InterPro" id="IPR028098">
    <property type="entry name" value="Glyco_trans_4-like_N"/>
</dbReference>
<dbReference type="AlphaFoldDB" id="L8BAN2"/>
<evidence type="ECO:0000259" key="2">
    <source>
        <dbReference type="Pfam" id="PF13439"/>
    </source>
</evidence>
<dbReference type="Pfam" id="PF13439">
    <property type="entry name" value="Glyco_transf_4"/>
    <property type="match status" value="1"/>
</dbReference>
<dbReference type="Gene3D" id="3.40.50.2000">
    <property type="entry name" value="Glycogen Phosphorylase B"/>
    <property type="match status" value="2"/>
</dbReference>
<reference evidence="3" key="2">
    <citation type="submission" date="2013-02" db="EMBL/GenBank/DDBJ databases">
        <title>EmbRS an orphan two-component system to save Rubrivivax gelatinosus from drowning.</title>
        <authorList>
            <person name="Steunou A."/>
            <person name="Liotenberg S."/>
            <person name="Soler M."/>
            <person name="Briandet R."/>
            <person name="Barbe V."/>
            <person name="Astier C."/>
            <person name="Ouchane S."/>
        </authorList>
    </citation>
    <scope>NUCLEOTIDE SEQUENCE</scope>
    <source>
        <strain evidence="3">S1</strain>
    </source>
</reference>
<dbReference type="PANTHER" id="PTHR12526">
    <property type="entry name" value="GLYCOSYLTRANSFERASE"/>
    <property type="match status" value="1"/>
</dbReference>
<reference evidence="3" key="1">
    <citation type="submission" date="2012-02" db="EMBL/GenBank/DDBJ databases">
        <authorList>
            <person name="Genoscope - CEA"/>
        </authorList>
    </citation>
    <scope>NUCLEOTIDE SEQUENCE</scope>
    <source>
        <strain evidence="3">S1</strain>
    </source>
</reference>
<dbReference type="GO" id="GO:0016757">
    <property type="term" value="F:glycosyltransferase activity"/>
    <property type="evidence" value="ECO:0007669"/>
    <property type="project" value="InterPro"/>
</dbReference>
<proteinExistence type="predicted"/>
<gene>
    <name evidence="3" type="ORF">RGS1_70357</name>
</gene>
<dbReference type="SUPFAM" id="SSF53756">
    <property type="entry name" value="UDP-Glycosyltransferase/glycogen phosphorylase"/>
    <property type="match status" value="1"/>
</dbReference>
<organism evidence="3">
    <name type="scientific">Rubrivivax gelatinosus S1</name>
    <dbReference type="NCBI Taxonomy" id="1138313"/>
    <lineage>
        <taxon>Bacteria</taxon>
        <taxon>Pseudomonadati</taxon>
        <taxon>Pseudomonadota</taxon>
        <taxon>Betaproteobacteria</taxon>
        <taxon>Burkholderiales</taxon>
        <taxon>Sphaerotilaceae</taxon>
        <taxon>Rubrivivax</taxon>
    </lineage>
</organism>
<evidence type="ECO:0000313" key="3">
    <source>
        <dbReference type="EMBL" id="CCF78651.1"/>
    </source>
</evidence>
<dbReference type="Pfam" id="PF00534">
    <property type="entry name" value="Glycos_transf_1"/>
    <property type="match status" value="1"/>
</dbReference>
<sequence>MKVLQVSKFYPPDHGGIEAVARDLSAGFVRHGLDVEVLCASKSREHVDERDALGVRVTRAGSYGMWLSTSMAPALVRELVARRADHDIVHVHMPDPLAALAVWTARPRGRIVLHWHSDVVRQRIARHVYGPLERWLLARADAVIATSVPYAESSPRLCQVRPKVHVIPIGAPAPHPADPKRVARLRARHPGRRIVFALGRMTYYKGWEVLIEAARALPQDVLVVVGGGGKVGLAQYRGQVQAAGLESRVFFTGPLSAEDVEAWFELAEVFCMPSTVRAEAFGVAALEAMARGVPVVAADIPGSGLGWVVRHDRSGLKVPVRDPAALAAALRRLLDDAGLRARLGAGGRERWAAHFSAETMADHTVALYRRLLDSPAPHTPDPSSTP</sequence>
<evidence type="ECO:0000259" key="1">
    <source>
        <dbReference type="Pfam" id="PF00534"/>
    </source>
</evidence>
<feature type="domain" description="Glycosyltransferase subfamily 4-like N-terminal" evidence="2">
    <location>
        <begin position="15"/>
        <end position="170"/>
    </location>
</feature>